<protein>
    <recommendedName>
        <fullName evidence="3">BTB domain-containing protein</fullName>
    </recommendedName>
</protein>
<comment type="caution">
    <text evidence="1">The sequence shown here is derived from an EMBL/GenBank/DDBJ whole genome shotgun (WGS) entry which is preliminary data.</text>
</comment>
<gene>
    <name evidence="1" type="ORF">NDN08_005885</name>
</gene>
<organism evidence="1 2">
    <name type="scientific">Rhodosorus marinus</name>
    <dbReference type="NCBI Taxonomy" id="101924"/>
    <lineage>
        <taxon>Eukaryota</taxon>
        <taxon>Rhodophyta</taxon>
        <taxon>Stylonematophyceae</taxon>
        <taxon>Stylonematales</taxon>
        <taxon>Stylonemataceae</taxon>
        <taxon>Rhodosorus</taxon>
    </lineage>
</organism>
<dbReference type="EMBL" id="JAMWBK010000001">
    <property type="protein sequence ID" value="KAJ8909193.1"/>
    <property type="molecule type" value="Genomic_DNA"/>
</dbReference>
<accession>A0AAV8V4G5</accession>
<name>A0AAV8V4G5_9RHOD</name>
<proteinExistence type="predicted"/>
<dbReference type="Proteomes" id="UP001157974">
    <property type="component" value="Unassembled WGS sequence"/>
</dbReference>
<evidence type="ECO:0000313" key="2">
    <source>
        <dbReference type="Proteomes" id="UP001157974"/>
    </source>
</evidence>
<sequence>MQSEEEAETGLVFKEVGYGYVSSASLDSDDARLMREDVGGVWSSDLDDGEEREETDDGFIEFGDEEAGRSAGKILPAIFCTSSAFHKRFSTTRSKYIDKTEAEIIEDITCREARDFENLIKWTNKTSTLGYRRKLLNKWEALNDIQKTKCALLRVNFLFRRMYGYSVKEHDRFLISSEPEAIEFMADTAISVATSLVYVASRLSPESGSVVSRACDFVLNELDFRSFEDKTDEYIAQKMLSLRIRSTTTVVLSPEEPRRTVAVVHSPKSLVDMWTRQVLSGRKPAACYHFGRSVHTHSEEEDESDAEELAQQTRIQNQQLGHNLKFRYNLDREATEDSSSAFPEPEETSNVICSVLLLKELDRTTNELQELSSSDLEEITSITDRYIKHVSEILSDSALHDERRRPYLNAEDVQL</sequence>
<evidence type="ECO:0008006" key="3">
    <source>
        <dbReference type="Google" id="ProtNLM"/>
    </source>
</evidence>
<dbReference type="AlphaFoldDB" id="A0AAV8V4G5"/>
<keyword evidence="2" id="KW-1185">Reference proteome</keyword>
<reference evidence="1 2" key="1">
    <citation type="journal article" date="2023" name="Nat. Commun.">
        <title>Origin of minicircular mitochondrial genomes in red algae.</title>
        <authorList>
            <person name="Lee Y."/>
            <person name="Cho C.H."/>
            <person name="Lee Y.M."/>
            <person name="Park S.I."/>
            <person name="Yang J.H."/>
            <person name="West J.A."/>
            <person name="Bhattacharya D."/>
            <person name="Yoon H.S."/>
        </authorList>
    </citation>
    <scope>NUCLEOTIDE SEQUENCE [LARGE SCALE GENOMIC DNA]</scope>
    <source>
        <strain evidence="1 2">CCMP1338</strain>
        <tissue evidence="1">Whole cell</tissue>
    </source>
</reference>
<evidence type="ECO:0000313" key="1">
    <source>
        <dbReference type="EMBL" id="KAJ8909193.1"/>
    </source>
</evidence>